<evidence type="ECO:0000313" key="5">
    <source>
        <dbReference type="EMBL" id="MBC5647134.1"/>
    </source>
</evidence>
<gene>
    <name evidence="5" type="ORF">H8S18_02110</name>
</gene>
<evidence type="ECO:0000313" key="6">
    <source>
        <dbReference type="Proteomes" id="UP000606889"/>
    </source>
</evidence>
<sequence>MIELLAPAGNLETLETALYFGADAVYMAGKQYGLRAFADNFTEDGLAQAASMTHARGKKLYITVNSVLWNHDLSGLEVYLRYLSEICVDGVIVTDPAVLQIISRSAIPLSVHMSTQANITNYLSASFWHKCGADRIVLSREVSLAEISEIRKNTPDTLELEAFVHGSMCIAHSGRCLLSSVLTGRSGNRGACAQPCRWEYHLYEKGYEGQYFPVFEDDRGTYIMNSRDLMMIEHIPLLAESGVTSFKIEGRMKSAYYVASVVHAYRRAIDAYESDPQGYYFDKSLKEELVKSASRGFTTGFYFGNPHEKGQDTARTLDPRTYTFTGRIISAPRNGCIEVEQRNKFCIGETLEVLSPNLENVSFVVESICDMEGNRQESAPHPQQPVKINCPYPVQPGDLLRRHDERREVL</sequence>
<dbReference type="InterPro" id="IPR001539">
    <property type="entry name" value="Peptidase_U32"/>
</dbReference>
<proteinExistence type="inferred from homology"/>
<dbReference type="InterPro" id="IPR051454">
    <property type="entry name" value="RNA/ubiquinone_mod_enzymes"/>
</dbReference>
<dbReference type="InterPro" id="IPR032525">
    <property type="entry name" value="Peptidase_U32_C"/>
</dbReference>
<dbReference type="PANTHER" id="PTHR30217:SF6">
    <property type="entry name" value="TRNA HYDROXYLATION PROTEIN P"/>
    <property type="match status" value="1"/>
</dbReference>
<evidence type="ECO:0000259" key="4">
    <source>
        <dbReference type="Pfam" id="PF16325"/>
    </source>
</evidence>
<accession>A0ABR7EDG0</accession>
<dbReference type="Proteomes" id="UP000606889">
    <property type="component" value="Unassembled WGS sequence"/>
</dbReference>
<dbReference type="RefSeq" id="WP_186856652.1">
    <property type="nucleotide sequence ID" value="NZ_JACOON010000001.1"/>
</dbReference>
<name>A0ABR7EDG0_9FIRM</name>
<keyword evidence="6" id="KW-1185">Reference proteome</keyword>
<keyword evidence="2" id="KW-0378">Hydrolase</keyword>
<dbReference type="Pfam" id="PF01136">
    <property type="entry name" value="Peptidase_U32"/>
    <property type="match status" value="1"/>
</dbReference>
<dbReference type="EMBL" id="JACOON010000001">
    <property type="protein sequence ID" value="MBC5647134.1"/>
    <property type="molecule type" value="Genomic_DNA"/>
</dbReference>
<dbReference type="PANTHER" id="PTHR30217">
    <property type="entry name" value="PEPTIDASE U32 FAMILY"/>
    <property type="match status" value="1"/>
</dbReference>
<evidence type="ECO:0000256" key="3">
    <source>
        <dbReference type="ARBA" id="ARBA00038374"/>
    </source>
</evidence>
<feature type="domain" description="Peptidase family U32 C-terminal" evidence="4">
    <location>
        <begin position="320"/>
        <end position="401"/>
    </location>
</feature>
<evidence type="ECO:0000256" key="2">
    <source>
        <dbReference type="ARBA" id="ARBA00022801"/>
    </source>
</evidence>
<evidence type="ECO:0000256" key="1">
    <source>
        <dbReference type="ARBA" id="ARBA00022670"/>
    </source>
</evidence>
<comment type="caution">
    <text evidence="5">The sequence shown here is derived from an EMBL/GenBank/DDBJ whole genome shotgun (WGS) entry which is preliminary data.</text>
</comment>
<protein>
    <submittedName>
        <fullName evidence="5">U32 family peptidase</fullName>
    </submittedName>
</protein>
<dbReference type="PROSITE" id="PS01276">
    <property type="entry name" value="PEPTIDASE_U32"/>
    <property type="match status" value="1"/>
</dbReference>
<comment type="similarity">
    <text evidence="3">Belongs to the peptidase U32 family.</text>
</comment>
<keyword evidence="1" id="KW-0645">Protease</keyword>
<dbReference type="Pfam" id="PF16325">
    <property type="entry name" value="Peptidase_U32_C"/>
    <property type="match status" value="1"/>
</dbReference>
<dbReference type="Gene3D" id="2.40.30.10">
    <property type="entry name" value="Translation factors"/>
    <property type="match status" value="1"/>
</dbReference>
<organism evidence="5 6">
    <name type="scientific">Christensenella tenuis</name>
    <dbReference type="NCBI Taxonomy" id="2763033"/>
    <lineage>
        <taxon>Bacteria</taxon>
        <taxon>Bacillati</taxon>
        <taxon>Bacillota</taxon>
        <taxon>Clostridia</taxon>
        <taxon>Christensenellales</taxon>
        <taxon>Christensenellaceae</taxon>
        <taxon>Christensenella</taxon>
    </lineage>
</organism>
<reference evidence="5 6" key="1">
    <citation type="submission" date="2020-08" db="EMBL/GenBank/DDBJ databases">
        <title>Genome public.</title>
        <authorList>
            <person name="Liu C."/>
            <person name="Sun Q."/>
        </authorList>
    </citation>
    <scope>NUCLEOTIDE SEQUENCE [LARGE SCALE GENOMIC DNA]</scope>
    <source>
        <strain evidence="5 6">NSJ-35</strain>
    </source>
</reference>